<dbReference type="Proteomes" id="UP000434052">
    <property type="component" value="Unassembled WGS sequence"/>
</dbReference>
<gene>
    <name evidence="3" type="ORF">DQK91_20025</name>
    <name evidence="2" type="ORF">E8L03_16360</name>
</gene>
<dbReference type="EMBL" id="CP039543">
    <property type="protein sequence ID" value="QJT10408.1"/>
    <property type="molecule type" value="Genomic_DNA"/>
</dbReference>
<keyword evidence="1" id="KW-0472">Membrane</keyword>
<evidence type="ECO:0000256" key="1">
    <source>
        <dbReference type="SAM" id="Phobius"/>
    </source>
</evidence>
<evidence type="ECO:0000313" key="2">
    <source>
        <dbReference type="EMBL" id="QJT10408.1"/>
    </source>
</evidence>
<dbReference type="OrthoDB" id="9910652at2"/>
<accession>A0A6P1ZD27</accession>
<name>A0A6P1ZD27_9BACT</name>
<dbReference type="RefSeq" id="WP_144307191.1">
    <property type="nucleotide sequence ID" value="NZ_CP039543.1"/>
</dbReference>
<dbReference type="EMBL" id="QMIF01000020">
    <property type="protein sequence ID" value="TVM30655.1"/>
    <property type="molecule type" value="Genomic_DNA"/>
</dbReference>
<evidence type="ECO:0000313" key="5">
    <source>
        <dbReference type="Proteomes" id="UP000503251"/>
    </source>
</evidence>
<keyword evidence="5" id="KW-1185">Reference proteome</keyword>
<keyword evidence="1" id="KW-1133">Transmembrane helix</keyword>
<feature type="transmembrane region" description="Helical" evidence="1">
    <location>
        <begin position="54"/>
        <end position="76"/>
    </location>
</feature>
<sequence>MTTPSSNRYRITENIVSGALLIAMLVAIIVYVWLAYRLTILIVLVTGIRGQMEYAVLAVVGGVAFLLWWLVGLKLWRRGIKLLDKIGDYYDAKRAANQGDDTA</sequence>
<reference evidence="3 4" key="1">
    <citation type="submission" date="2018-06" db="EMBL/GenBank/DDBJ databases">
        <title>Complete genome of Desulfovibrio marinus P48SEP.</title>
        <authorList>
            <person name="Crispim J.S."/>
            <person name="Vidigal P.M.P."/>
            <person name="Silva L.C.F."/>
            <person name="Araujo L.C."/>
            <person name="Laguardia C.N."/>
            <person name="Dias R.S."/>
            <person name="Sousa M.P."/>
            <person name="Paula S.O."/>
            <person name="Silva C."/>
        </authorList>
    </citation>
    <scope>NUCLEOTIDE SEQUENCE [LARGE SCALE GENOMIC DNA]</scope>
    <source>
        <strain evidence="3 4">P48SEP</strain>
    </source>
</reference>
<organism evidence="3 4">
    <name type="scientific">Oceanidesulfovibrio marinus</name>
    <dbReference type="NCBI Taxonomy" id="370038"/>
    <lineage>
        <taxon>Bacteria</taxon>
        <taxon>Pseudomonadati</taxon>
        <taxon>Thermodesulfobacteriota</taxon>
        <taxon>Desulfovibrionia</taxon>
        <taxon>Desulfovibrionales</taxon>
        <taxon>Desulfovibrionaceae</taxon>
        <taxon>Oceanidesulfovibrio</taxon>
    </lineage>
</organism>
<keyword evidence="1" id="KW-0812">Transmembrane</keyword>
<dbReference type="AlphaFoldDB" id="A0A6P1ZD27"/>
<dbReference type="Proteomes" id="UP000503251">
    <property type="component" value="Chromosome"/>
</dbReference>
<feature type="transmembrane region" description="Helical" evidence="1">
    <location>
        <begin position="15"/>
        <end position="34"/>
    </location>
</feature>
<proteinExistence type="predicted"/>
<evidence type="ECO:0000313" key="4">
    <source>
        <dbReference type="Proteomes" id="UP000434052"/>
    </source>
</evidence>
<evidence type="ECO:0000313" key="3">
    <source>
        <dbReference type="EMBL" id="TVM30655.1"/>
    </source>
</evidence>
<reference evidence="2 5" key="2">
    <citation type="submission" date="2019-04" db="EMBL/GenBank/DDBJ databases">
        <title>Isolation and culture of sulfate reducing bacteria from the cold seep of the South China Sea.</title>
        <authorList>
            <person name="Sun C."/>
            <person name="Liu R."/>
        </authorList>
    </citation>
    <scope>NUCLEOTIDE SEQUENCE [LARGE SCALE GENOMIC DNA]</scope>
    <source>
        <strain evidence="2 5">CS1</strain>
    </source>
</reference>
<protein>
    <submittedName>
        <fullName evidence="3">Uncharacterized protein</fullName>
    </submittedName>
</protein>